<feature type="transmembrane region" description="Helical" evidence="10">
    <location>
        <begin position="185"/>
        <end position="212"/>
    </location>
</feature>
<feature type="transmembrane region" description="Helical" evidence="10">
    <location>
        <begin position="382"/>
        <end position="404"/>
    </location>
</feature>
<keyword evidence="7" id="KW-0406">Ion transport</keyword>
<comment type="caution">
    <text evidence="11">The sequence shown here is derived from an EMBL/GenBank/DDBJ whole genome shotgun (WGS) entry which is preliminary data.</text>
</comment>
<gene>
    <name evidence="11" type="ORF">H9982_02745</name>
</gene>
<keyword evidence="5 10" id="KW-0812">Transmembrane</keyword>
<evidence type="ECO:0000256" key="7">
    <source>
        <dbReference type="ARBA" id="ARBA00023065"/>
    </source>
</evidence>
<name>A0A9D1VR80_9BACT</name>
<feature type="transmembrane region" description="Helical" evidence="10">
    <location>
        <begin position="80"/>
        <end position="109"/>
    </location>
</feature>
<evidence type="ECO:0000256" key="4">
    <source>
        <dbReference type="ARBA" id="ARBA00022475"/>
    </source>
</evidence>
<feature type="transmembrane region" description="Helical" evidence="10">
    <location>
        <begin position="155"/>
        <end position="179"/>
    </location>
</feature>
<evidence type="ECO:0000256" key="2">
    <source>
        <dbReference type="ARBA" id="ARBA00022448"/>
    </source>
</evidence>
<feature type="transmembrane region" description="Helical" evidence="10">
    <location>
        <begin position="351"/>
        <end position="370"/>
    </location>
</feature>
<protein>
    <recommendedName>
        <fullName evidence="9">Multidrug-efflux transporter</fullName>
    </recommendedName>
</protein>
<dbReference type="InterPro" id="IPR050222">
    <property type="entry name" value="MATE_MdtK"/>
</dbReference>
<evidence type="ECO:0000256" key="6">
    <source>
        <dbReference type="ARBA" id="ARBA00022989"/>
    </source>
</evidence>
<evidence type="ECO:0000313" key="12">
    <source>
        <dbReference type="Proteomes" id="UP000824246"/>
    </source>
</evidence>
<evidence type="ECO:0000313" key="11">
    <source>
        <dbReference type="EMBL" id="HIX45118.1"/>
    </source>
</evidence>
<accession>A0A9D1VR80</accession>
<evidence type="ECO:0000256" key="9">
    <source>
        <dbReference type="ARBA" id="ARBA00031636"/>
    </source>
</evidence>
<dbReference type="PANTHER" id="PTHR43298">
    <property type="entry name" value="MULTIDRUG RESISTANCE PROTEIN NORM-RELATED"/>
    <property type="match status" value="1"/>
</dbReference>
<feature type="transmembrane region" description="Helical" evidence="10">
    <location>
        <begin position="278"/>
        <end position="298"/>
    </location>
</feature>
<dbReference type="GO" id="GO:0042910">
    <property type="term" value="F:xenobiotic transmembrane transporter activity"/>
    <property type="evidence" value="ECO:0007669"/>
    <property type="project" value="InterPro"/>
</dbReference>
<feature type="transmembrane region" description="Helical" evidence="10">
    <location>
        <begin position="7"/>
        <end position="27"/>
    </location>
</feature>
<organism evidence="11 12">
    <name type="scientific">Candidatus Barnesiella excrementipullorum</name>
    <dbReference type="NCBI Taxonomy" id="2838479"/>
    <lineage>
        <taxon>Bacteria</taxon>
        <taxon>Pseudomonadati</taxon>
        <taxon>Bacteroidota</taxon>
        <taxon>Bacteroidia</taxon>
        <taxon>Bacteroidales</taxon>
        <taxon>Barnesiellaceae</taxon>
        <taxon>Barnesiella</taxon>
    </lineage>
</organism>
<reference evidence="11" key="2">
    <citation type="submission" date="2021-04" db="EMBL/GenBank/DDBJ databases">
        <authorList>
            <person name="Gilroy R."/>
        </authorList>
    </citation>
    <scope>NUCLEOTIDE SEQUENCE</scope>
    <source>
        <strain evidence="11">ChiHjej12B11-16260</strain>
    </source>
</reference>
<evidence type="ECO:0000256" key="3">
    <source>
        <dbReference type="ARBA" id="ARBA00022449"/>
    </source>
</evidence>
<proteinExistence type="predicted"/>
<dbReference type="GO" id="GO:0005886">
    <property type="term" value="C:plasma membrane"/>
    <property type="evidence" value="ECO:0007669"/>
    <property type="project" value="UniProtKB-SubCell"/>
</dbReference>
<feature type="transmembrane region" description="Helical" evidence="10">
    <location>
        <begin position="318"/>
        <end position="339"/>
    </location>
</feature>
<dbReference type="Pfam" id="PF01554">
    <property type="entry name" value="MatE"/>
    <property type="match status" value="2"/>
</dbReference>
<reference evidence="11" key="1">
    <citation type="journal article" date="2021" name="PeerJ">
        <title>Extensive microbial diversity within the chicken gut microbiome revealed by metagenomics and culture.</title>
        <authorList>
            <person name="Gilroy R."/>
            <person name="Ravi A."/>
            <person name="Getino M."/>
            <person name="Pursley I."/>
            <person name="Horton D.L."/>
            <person name="Alikhan N.F."/>
            <person name="Baker D."/>
            <person name="Gharbi K."/>
            <person name="Hall N."/>
            <person name="Watson M."/>
            <person name="Adriaenssens E.M."/>
            <person name="Foster-Nyarko E."/>
            <person name="Jarju S."/>
            <person name="Secka A."/>
            <person name="Antonio M."/>
            <person name="Oren A."/>
            <person name="Chaudhuri R.R."/>
            <person name="La Ragione R."/>
            <person name="Hildebrand F."/>
            <person name="Pallen M.J."/>
        </authorList>
    </citation>
    <scope>NUCLEOTIDE SEQUENCE</scope>
    <source>
        <strain evidence="11">ChiHjej12B11-16260</strain>
    </source>
</reference>
<keyword evidence="3" id="KW-0050">Antiport</keyword>
<dbReference type="GO" id="GO:0015297">
    <property type="term" value="F:antiporter activity"/>
    <property type="evidence" value="ECO:0007669"/>
    <property type="project" value="UniProtKB-KW"/>
</dbReference>
<evidence type="ECO:0000256" key="10">
    <source>
        <dbReference type="SAM" id="Phobius"/>
    </source>
</evidence>
<dbReference type="Proteomes" id="UP000824246">
    <property type="component" value="Unassembled WGS sequence"/>
</dbReference>
<dbReference type="InterPro" id="IPR048279">
    <property type="entry name" value="MdtK-like"/>
</dbReference>
<keyword evidence="6 10" id="KW-1133">Transmembrane helix</keyword>
<evidence type="ECO:0000256" key="8">
    <source>
        <dbReference type="ARBA" id="ARBA00023136"/>
    </source>
</evidence>
<dbReference type="PIRSF" id="PIRSF006603">
    <property type="entry name" value="DinF"/>
    <property type="match status" value="1"/>
</dbReference>
<feature type="transmembrane region" description="Helical" evidence="10">
    <location>
        <begin position="233"/>
        <end position="258"/>
    </location>
</feature>
<keyword evidence="2" id="KW-0813">Transport</keyword>
<keyword evidence="4" id="KW-1003">Cell membrane</keyword>
<sequence>MYKYREIWHIAYPILISLVMQTIINITDTAYMGRVGEVELGATALASVYYMAIFMAVFGFSIGAQVLIGRRNGEGRYDCIGGIVLQGVIFLLVIAALLILLSMWLSPLLLSSIVTSPRIFEKCMDYHDWRIWGLLFSAVNVMGRAFYVGITRTKVLIWNSVIMTCANVVFNYILVFGAWGIPAMGIAGAALGSVLSEALASLHFFLYTVCHVDTARYGLRGRLHFVPSIVKSILSLSVWTMLQNFLTHAVWFVFFLGIEHLGELPLAITNIVRSGSSLLFMPILAFAATSSTLVSNALGAGRADDVLTVIRRVIGMNYAVTAPILILIALFPSLLLMIFTNNMELIEASMTSLYVMLGFNLLAIPGCVLFHSVSGTGNTRFALFIEIIATLLYALMIYIIIFYWRADVAWCWSVEYVYWGVMLVCTSLYFKYANWRERKV</sequence>
<dbReference type="NCBIfam" id="TIGR00797">
    <property type="entry name" value="matE"/>
    <property type="match status" value="1"/>
</dbReference>
<comment type="subcellular location">
    <subcellularLocation>
        <location evidence="1">Cell membrane</location>
        <topology evidence="1">Multi-pass membrane protein</topology>
    </subcellularLocation>
</comment>
<dbReference type="GO" id="GO:0006811">
    <property type="term" value="P:monoatomic ion transport"/>
    <property type="evidence" value="ECO:0007669"/>
    <property type="project" value="UniProtKB-KW"/>
</dbReference>
<dbReference type="EMBL" id="DXFB01000073">
    <property type="protein sequence ID" value="HIX45118.1"/>
    <property type="molecule type" value="Genomic_DNA"/>
</dbReference>
<dbReference type="CDD" id="cd13133">
    <property type="entry name" value="MATE_like_7"/>
    <property type="match status" value="1"/>
</dbReference>
<dbReference type="PANTHER" id="PTHR43298:SF2">
    <property type="entry name" value="FMN_FAD EXPORTER YEEO-RELATED"/>
    <property type="match status" value="1"/>
</dbReference>
<feature type="transmembrane region" description="Helical" evidence="10">
    <location>
        <begin position="416"/>
        <end position="433"/>
    </location>
</feature>
<evidence type="ECO:0000256" key="5">
    <source>
        <dbReference type="ARBA" id="ARBA00022692"/>
    </source>
</evidence>
<dbReference type="InterPro" id="IPR002528">
    <property type="entry name" value="MATE_fam"/>
</dbReference>
<evidence type="ECO:0000256" key="1">
    <source>
        <dbReference type="ARBA" id="ARBA00004651"/>
    </source>
</evidence>
<feature type="transmembrane region" description="Helical" evidence="10">
    <location>
        <begin position="129"/>
        <end position="148"/>
    </location>
</feature>
<keyword evidence="8 10" id="KW-0472">Membrane</keyword>
<dbReference type="AlphaFoldDB" id="A0A9D1VR80"/>
<feature type="transmembrane region" description="Helical" evidence="10">
    <location>
        <begin position="47"/>
        <end position="68"/>
    </location>
</feature>